<protein>
    <submittedName>
        <fullName evidence="1">Uncharacterized protein</fullName>
    </submittedName>
</protein>
<reference evidence="1" key="2">
    <citation type="journal article" date="2015" name="Data Brief">
        <title>Shoot transcriptome of the giant reed, Arundo donax.</title>
        <authorList>
            <person name="Barrero R.A."/>
            <person name="Guerrero F.D."/>
            <person name="Moolhuijzen P."/>
            <person name="Goolsby J.A."/>
            <person name="Tidwell J."/>
            <person name="Bellgard S.E."/>
            <person name="Bellgard M.I."/>
        </authorList>
    </citation>
    <scope>NUCLEOTIDE SEQUENCE</scope>
    <source>
        <tissue evidence="1">Shoot tissue taken approximately 20 cm above the soil surface</tissue>
    </source>
</reference>
<accession>A0A0A9BT88</accession>
<dbReference type="EMBL" id="GBRH01230646">
    <property type="protein sequence ID" value="JAD67249.1"/>
    <property type="molecule type" value="Transcribed_RNA"/>
</dbReference>
<dbReference type="AlphaFoldDB" id="A0A0A9BT88"/>
<name>A0A0A9BT88_ARUDO</name>
<organism evidence="1">
    <name type="scientific">Arundo donax</name>
    <name type="common">Giant reed</name>
    <name type="synonym">Donax arundinaceus</name>
    <dbReference type="NCBI Taxonomy" id="35708"/>
    <lineage>
        <taxon>Eukaryota</taxon>
        <taxon>Viridiplantae</taxon>
        <taxon>Streptophyta</taxon>
        <taxon>Embryophyta</taxon>
        <taxon>Tracheophyta</taxon>
        <taxon>Spermatophyta</taxon>
        <taxon>Magnoliopsida</taxon>
        <taxon>Liliopsida</taxon>
        <taxon>Poales</taxon>
        <taxon>Poaceae</taxon>
        <taxon>PACMAD clade</taxon>
        <taxon>Arundinoideae</taxon>
        <taxon>Arundineae</taxon>
        <taxon>Arundo</taxon>
    </lineage>
</organism>
<sequence length="24" mass="2882">MQYQHVNNSAINKCFKPLSRFSRL</sequence>
<proteinExistence type="predicted"/>
<evidence type="ECO:0000313" key="1">
    <source>
        <dbReference type="EMBL" id="JAD67249.1"/>
    </source>
</evidence>
<reference evidence="1" key="1">
    <citation type="submission" date="2014-09" db="EMBL/GenBank/DDBJ databases">
        <authorList>
            <person name="Magalhaes I.L.F."/>
            <person name="Oliveira U."/>
            <person name="Santos F.R."/>
            <person name="Vidigal T.H.D.A."/>
            <person name="Brescovit A.D."/>
            <person name="Santos A.J."/>
        </authorList>
    </citation>
    <scope>NUCLEOTIDE SEQUENCE</scope>
    <source>
        <tissue evidence="1">Shoot tissue taken approximately 20 cm above the soil surface</tissue>
    </source>
</reference>